<dbReference type="NCBIfam" id="TIGR01383">
    <property type="entry name" value="not_thiJ"/>
    <property type="match status" value="1"/>
</dbReference>
<dbReference type="CDD" id="cd03135">
    <property type="entry name" value="GATase1_DJ-1"/>
    <property type="match status" value="1"/>
</dbReference>
<dbReference type="InterPro" id="IPR002818">
    <property type="entry name" value="DJ-1/PfpI"/>
</dbReference>
<feature type="domain" description="DJ-1/PfpI" evidence="1">
    <location>
        <begin position="23"/>
        <end position="184"/>
    </location>
</feature>
<dbReference type="Gene3D" id="3.40.50.880">
    <property type="match status" value="1"/>
</dbReference>
<dbReference type="AlphaFoldDB" id="A6NRP1"/>
<dbReference type="Proteomes" id="UP000003639">
    <property type="component" value="Unassembled WGS sequence"/>
</dbReference>
<proteinExistence type="predicted"/>
<protein>
    <submittedName>
        <fullName evidence="2">DJ-1 family protein</fullName>
    </submittedName>
</protein>
<dbReference type="InterPro" id="IPR050325">
    <property type="entry name" value="Prot/Nucl_acid_deglycase"/>
</dbReference>
<dbReference type="InterPro" id="IPR029062">
    <property type="entry name" value="Class_I_gatase-like"/>
</dbReference>
<dbReference type="PANTHER" id="PTHR48094">
    <property type="entry name" value="PROTEIN/NUCLEIC ACID DEGLYCASE DJ-1-RELATED"/>
    <property type="match status" value="1"/>
</dbReference>
<accession>A6NRP1</accession>
<evidence type="ECO:0000259" key="1">
    <source>
        <dbReference type="Pfam" id="PF01965"/>
    </source>
</evidence>
<dbReference type="InterPro" id="IPR006287">
    <property type="entry name" value="DJ-1"/>
</dbReference>
<reference evidence="2 3" key="2">
    <citation type="submission" date="2007-06" db="EMBL/GenBank/DDBJ databases">
        <title>Draft genome sequence of Pseudoflavonifractor capillosus ATCC 29799.</title>
        <authorList>
            <person name="Sudarsanam P."/>
            <person name="Ley R."/>
            <person name="Guruge J."/>
            <person name="Turnbaugh P.J."/>
            <person name="Mahowald M."/>
            <person name="Liep D."/>
            <person name="Gordon J."/>
        </authorList>
    </citation>
    <scope>NUCLEOTIDE SEQUENCE [LARGE SCALE GENOMIC DNA]</scope>
    <source>
        <strain evidence="2 3">ATCC 29799</strain>
    </source>
</reference>
<evidence type="ECO:0000313" key="3">
    <source>
        <dbReference type="Proteomes" id="UP000003639"/>
    </source>
</evidence>
<reference evidence="2 3" key="1">
    <citation type="submission" date="2007-04" db="EMBL/GenBank/DDBJ databases">
        <authorList>
            <person name="Fulton L."/>
            <person name="Clifton S."/>
            <person name="Fulton B."/>
            <person name="Xu J."/>
            <person name="Minx P."/>
            <person name="Pepin K.H."/>
            <person name="Johnson M."/>
            <person name="Thiruvilangam P."/>
            <person name="Bhonagiri V."/>
            <person name="Nash W.E."/>
            <person name="Mardis E.R."/>
            <person name="Wilson R.K."/>
        </authorList>
    </citation>
    <scope>NUCLEOTIDE SEQUENCE [LARGE SCALE GENOMIC DNA]</scope>
    <source>
        <strain evidence="2 3">ATCC 29799</strain>
    </source>
</reference>
<gene>
    <name evidence="2" type="ORF">BACCAP_00869</name>
</gene>
<dbReference type="STRING" id="411467.BACCAP_00869"/>
<dbReference type="PANTHER" id="PTHR48094:SF12">
    <property type="entry name" value="PARKINSON DISEASE PROTEIN 7 HOMOLOG"/>
    <property type="match status" value="1"/>
</dbReference>
<dbReference type="EMBL" id="AAXG02000006">
    <property type="protein sequence ID" value="EDN01301.1"/>
    <property type="molecule type" value="Genomic_DNA"/>
</dbReference>
<name>A6NRP1_9FIRM</name>
<organism evidence="2 3">
    <name type="scientific">Pseudoflavonifractor capillosus ATCC 29799</name>
    <dbReference type="NCBI Taxonomy" id="411467"/>
    <lineage>
        <taxon>Bacteria</taxon>
        <taxon>Bacillati</taxon>
        <taxon>Bacillota</taxon>
        <taxon>Clostridia</taxon>
        <taxon>Eubacteriales</taxon>
        <taxon>Oscillospiraceae</taxon>
        <taxon>Pseudoflavonifractor</taxon>
    </lineage>
</organism>
<sequence>METTGQYTGAAASRKKQEEMNMIYILLGNGFEEAEALVPLDLLRRAGAQVKLVGLDGLEVTGSHGVTVKADITMDEAHDPEDMEMLVLPGGLGGVEAIQKNLFALALIQKAYDRGCWLCAICAAPTVLARAGCLDRRKAVCYPGMEDEMGSAVVQKGAQVVTDGRIITGEAAGSAFEFGLRLVEAACGRQAMERVRNAVHFHH</sequence>
<dbReference type="SUPFAM" id="SSF52317">
    <property type="entry name" value="Class I glutamine amidotransferase-like"/>
    <property type="match status" value="1"/>
</dbReference>
<comment type="caution">
    <text evidence="2">The sequence shown here is derived from an EMBL/GenBank/DDBJ whole genome shotgun (WGS) entry which is preliminary data.</text>
</comment>
<dbReference type="eggNOG" id="COG0693">
    <property type="taxonomic scope" value="Bacteria"/>
</dbReference>
<dbReference type="Pfam" id="PF01965">
    <property type="entry name" value="DJ-1_PfpI"/>
    <property type="match status" value="1"/>
</dbReference>
<keyword evidence="3" id="KW-1185">Reference proteome</keyword>
<evidence type="ECO:0000313" key="2">
    <source>
        <dbReference type="EMBL" id="EDN01301.1"/>
    </source>
</evidence>
<dbReference type="GO" id="GO:0005737">
    <property type="term" value="C:cytoplasm"/>
    <property type="evidence" value="ECO:0007669"/>
    <property type="project" value="TreeGrafter"/>
</dbReference>